<sequence>MTDRFKFEDGDYDFPFYDKNPHIPKWGWIVLFIAGLIGYIFTISSKIHFAILGCIVLIVPVLYFLKWDYKAIFRMPSLRDILLAAALFVGYMLYAFVMDMILAQFGIVSSGIVEENSITVMSLIPPIFSIMGEEFVKFIPFMFFLRVFFKYSNNRKLSVIASVALVMIMFASMHAYNPVMFIFALFIQGLGSIFEFFAYVKTKNIVVSYLTHLFTDEFIFIVSLLGVA</sequence>
<feature type="transmembrane region" description="Helical" evidence="1">
    <location>
        <begin position="181"/>
        <end position="200"/>
    </location>
</feature>
<dbReference type="AlphaFoldDB" id="A0A1G5UVN6"/>
<gene>
    <name evidence="3" type="ORF">SAMN02910315_00065</name>
</gene>
<feature type="transmembrane region" description="Helical" evidence="1">
    <location>
        <begin position="207"/>
        <end position="227"/>
    </location>
</feature>
<accession>A0A1G5UVN6</accession>
<feature type="transmembrane region" description="Helical" evidence="1">
    <location>
        <begin position="157"/>
        <end position="175"/>
    </location>
</feature>
<evidence type="ECO:0000259" key="2">
    <source>
        <dbReference type="Pfam" id="PF02517"/>
    </source>
</evidence>
<name>A0A1G5UVN6_9EURY</name>
<keyword evidence="1" id="KW-0812">Transmembrane</keyword>
<dbReference type="OrthoDB" id="77461at2157"/>
<feature type="transmembrane region" description="Helical" evidence="1">
    <location>
        <begin position="123"/>
        <end position="145"/>
    </location>
</feature>
<reference evidence="3 4" key="1">
    <citation type="submission" date="2016-10" db="EMBL/GenBank/DDBJ databases">
        <authorList>
            <person name="Varghese N."/>
            <person name="Submissions S."/>
        </authorList>
    </citation>
    <scope>NUCLEOTIDE SEQUENCE [LARGE SCALE GENOMIC DNA]</scope>
    <source>
        <strain evidence="3 4">DSM 16643</strain>
    </source>
</reference>
<dbReference type="Proteomes" id="UP000323439">
    <property type="component" value="Unassembled WGS sequence"/>
</dbReference>
<feature type="transmembrane region" description="Helical" evidence="1">
    <location>
        <begin position="26"/>
        <end position="43"/>
    </location>
</feature>
<dbReference type="Pfam" id="PF02517">
    <property type="entry name" value="Rce1-like"/>
    <property type="match status" value="1"/>
</dbReference>
<dbReference type="InterPro" id="IPR003675">
    <property type="entry name" value="Rce1/LyrA-like_dom"/>
</dbReference>
<keyword evidence="4" id="KW-1185">Reference proteome</keyword>
<evidence type="ECO:0000313" key="3">
    <source>
        <dbReference type="EMBL" id="SDA37176.1"/>
    </source>
</evidence>
<keyword evidence="1" id="KW-0472">Membrane</keyword>
<feature type="transmembrane region" description="Helical" evidence="1">
    <location>
        <begin position="49"/>
        <end position="69"/>
    </location>
</feature>
<organism evidence="3 4">
    <name type="scientific">Methanobrevibacter millerae</name>
    <dbReference type="NCBI Taxonomy" id="230361"/>
    <lineage>
        <taxon>Archaea</taxon>
        <taxon>Methanobacteriati</taxon>
        <taxon>Methanobacteriota</taxon>
        <taxon>Methanomada group</taxon>
        <taxon>Methanobacteria</taxon>
        <taxon>Methanobacteriales</taxon>
        <taxon>Methanobacteriaceae</taxon>
        <taxon>Methanobrevibacter</taxon>
    </lineage>
</organism>
<evidence type="ECO:0000256" key="1">
    <source>
        <dbReference type="SAM" id="Phobius"/>
    </source>
</evidence>
<dbReference type="EMBL" id="FMXB01000001">
    <property type="protein sequence ID" value="SDA37176.1"/>
    <property type="molecule type" value="Genomic_DNA"/>
</dbReference>
<keyword evidence="1" id="KW-1133">Transmembrane helix</keyword>
<proteinExistence type="predicted"/>
<feature type="domain" description="CAAX prenyl protease 2/Lysostaphin resistance protein A-like" evidence="2">
    <location>
        <begin position="120"/>
        <end position="216"/>
    </location>
</feature>
<protein>
    <recommendedName>
        <fullName evidence="2">CAAX prenyl protease 2/Lysostaphin resistance protein A-like domain-containing protein</fullName>
    </recommendedName>
</protein>
<feature type="transmembrane region" description="Helical" evidence="1">
    <location>
        <begin position="81"/>
        <end position="103"/>
    </location>
</feature>
<evidence type="ECO:0000313" key="4">
    <source>
        <dbReference type="Proteomes" id="UP000323439"/>
    </source>
</evidence>
<dbReference type="RefSeq" id="WP_149730722.1">
    <property type="nucleotide sequence ID" value="NZ_FMXB01000001.1"/>
</dbReference>